<dbReference type="PANTHER" id="PTHR10676:SF359">
    <property type="entry name" value="DYNEIN HEAVY CHAIN DOMAIN-CONTAINING PROTEIN 1"/>
    <property type="match status" value="1"/>
</dbReference>
<protein>
    <recommendedName>
        <fullName evidence="2">Dynein heavy chain hydrolytic ATP-binding dynein motor region domain-containing protein</fullName>
    </recommendedName>
</protein>
<dbReference type="GO" id="GO:0045505">
    <property type="term" value="F:dynein intermediate chain binding"/>
    <property type="evidence" value="ECO:0007669"/>
    <property type="project" value="InterPro"/>
</dbReference>
<reference evidence="3" key="2">
    <citation type="submission" date="2025-09" db="UniProtKB">
        <authorList>
            <consortium name="Ensembl"/>
        </authorList>
    </citation>
    <scope>IDENTIFICATION</scope>
</reference>
<sequence length="301" mass="34193">MTAEKPESTSAQNYQRDEKETTKTTKLQDCQMLIKRALMEETAIIKAILCILIPEKKKASQFYTIFKEAFPIAHQFPHFQQHIDEEERNQIQNAILEELQQQHLHCDVETISNALTLYQTLKFSKAVMLVGASGSGKTTCYKILSGALRQLQEPATDFVIAAPKWSSLFGCFSETRGWKDGVFAKVLRDLEHDPTYSDVHFKKSDGPSKVRWLVMDGESVGHPGWLDYITSLCSFQDRCVCLPSGETLLAPSNLNLLMEMTDLQDVSPAAVTRCSLMYFMGTDVWKAVWKMKNLPTMKHKE</sequence>
<dbReference type="GO" id="GO:0051959">
    <property type="term" value="F:dynein light intermediate chain binding"/>
    <property type="evidence" value="ECO:0007669"/>
    <property type="project" value="InterPro"/>
</dbReference>
<proteinExistence type="predicted"/>
<evidence type="ECO:0000259" key="2">
    <source>
        <dbReference type="Pfam" id="PF12774"/>
    </source>
</evidence>
<feature type="region of interest" description="Disordered" evidence="1">
    <location>
        <begin position="1"/>
        <end position="22"/>
    </location>
</feature>
<dbReference type="SUPFAM" id="SSF52540">
    <property type="entry name" value="P-loop containing nucleoside triphosphate hydrolases"/>
    <property type="match status" value="1"/>
</dbReference>
<reference evidence="3" key="1">
    <citation type="submission" date="2025-08" db="UniProtKB">
        <authorList>
            <consortium name="Ensembl"/>
        </authorList>
    </citation>
    <scope>IDENTIFICATION</scope>
</reference>
<dbReference type="STRING" id="30732.ENSOMEP00000015221"/>
<dbReference type="AlphaFoldDB" id="A0A3B3CBC5"/>
<dbReference type="InterPro" id="IPR027417">
    <property type="entry name" value="P-loop_NTPase"/>
</dbReference>
<dbReference type="Pfam" id="PF12774">
    <property type="entry name" value="AAA_6"/>
    <property type="match status" value="1"/>
</dbReference>
<feature type="domain" description="Dynein heavy chain hydrolytic ATP-binding dynein motor region" evidence="2">
    <location>
        <begin position="36"/>
        <end position="138"/>
    </location>
</feature>
<dbReference type="GeneTree" id="ENSGT00940000167693"/>
<dbReference type="Proteomes" id="UP000261560">
    <property type="component" value="Unplaced"/>
</dbReference>
<dbReference type="InterPro" id="IPR026983">
    <property type="entry name" value="DHC"/>
</dbReference>
<dbReference type="OMA" id="ANAVEYE"/>
<dbReference type="Ensembl" id="ENSOMET00000023324.1">
    <property type="protein sequence ID" value="ENSOMEP00000015221.1"/>
    <property type="gene ID" value="ENSOMEG00000016768.1"/>
</dbReference>
<evidence type="ECO:0000313" key="4">
    <source>
        <dbReference type="Proteomes" id="UP000261560"/>
    </source>
</evidence>
<dbReference type="Gene3D" id="3.40.50.300">
    <property type="entry name" value="P-loop containing nucleotide triphosphate hydrolases"/>
    <property type="match status" value="1"/>
</dbReference>
<dbReference type="GO" id="GO:0036126">
    <property type="term" value="C:sperm flagellum"/>
    <property type="evidence" value="ECO:0007669"/>
    <property type="project" value="TreeGrafter"/>
</dbReference>
<name>A0A3B3CBC5_ORYME</name>
<keyword evidence="4" id="KW-1185">Reference proteome</keyword>
<organism evidence="3 4">
    <name type="scientific">Oryzias melastigma</name>
    <name type="common">Marine medaka</name>
    <dbReference type="NCBI Taxonomy" id="30732"/>
    <lineage>
        <taxon>Eukaryota</taxon>
        <taxon>Metazoa</taxon>
        <taxon>Chordata</taxon>
        <taxon>Craniata</taxon>
        <taxon>Vertebrata</taxon>
        <taxon>Euteleostomi</taxon>
        <taxon>Actinopterygii</taxon>
        <taxon>Neopterygii</taxon>
        <taxon>Teleostei</taxon>
        <taxon>Neoteleostei</taxon>
        <taxon>Acanthomorphata</taxon>
        <taxon>Ovalentaria</taxon>
        <taxon>Atherinomorphae</taxon>
        <taxon>Beloniformes</taxon>
        <taxon>Adrianichthyidae</taxon>
        <taxon>Oryziinae</taxon>
        <taxon>Oryzias</taxon>
    </lineage>
</organism>
<dbReference type="GO" id="GO:0008569">
    <property type="term" value="F:minus-end-directed microtubule motor activity"/>
    <property type="evidence" value="ECO:0007669"/>
    <property type="project" value="TreeGrafter"/>
</dbReference>
<dbReference type="GO" id="GO:0036156">
    <property type="term" value="C:inner dynein arm"/>
    <property type="evidence" value="ECO:0007669"/>
    <property type="project" value="TreeGrafter"/>
</dbReference>
<evidence type="ECO:0000313" key="3">
    <source>
        <dbReference type="Ensembl" id="ENSOMEP00000015221.1"/>
    </source>
</evidence>
<dbReference type="PANTHER" id="PTHR10676">
    <property type="entry name" value="DYNEIN HEAVY CHAIN FAMILY PROTEIN"/>
    <property type="match status" value="1"/>
</dbReference>
<dbReference type="PaxDb" id="30732-ENSOMEP00000015221"/>
<dbReference type="GO" id="GO:0005524">
    <property type="term" value="F:ATP binding"/>
    <property type="evidence" value="ECO:0007669"/>
    <property type="project" value="InterPro"/>
</dbReference>
<dbReference type="InterPro" id="IPR035699">
    <property type="entry name" value="AAA_6"/>
</dbReference>
<evidence type="ECO:0000256" key="1">
    <source>
        <dbReference type="SAM" id="MobiDB-lite"/>
    </source>
</evidence>
<accession>A0A3B3CBC5</accession>
<dbReference type="GO" id="GO:0030317">
    <property type="term" value="P:flagellated sperm motility"/>
    <property type="evidence" value="ECO:0007669"/>
    <property type="project" value="TreeGrafter"/>
</dbReference>